<evidence type="ECO:0000256" key="2">
    <source>
        <dbReference type="ARBA" id="ARBA00034247"/>
    </source>
</evidence>
<comment type="catalytic activity">
    <reaction evidence="2">
        <text>2 GTP = 3',3'-c-di-GMP + 2 diphosphate</text>
        <dbReference type="Rhea" id="RHEA:24898"/>
        <dbReference type="ChEBI" id="CHEBI:33019"/>
        <dbReference type="ChEBI" id="CHEBI:37565"/>
        <dbReference type="ChEBI" id="CHEBI:58805"/>
        <dbReference type="EC" id="2.7.7.65"/>
    </reaction>
</comment>
<dbReference type="InterPro" id="IPR043128">
    <property type="entry name" value="Rev_trsase/Diguanyl_cyclase"/>
</dbReference>
<dbReference type="SUPFAM" id="SSF55781">
    <property type="entry name" value="GAF domain-like"/>
    <property type="match status" value="1"/>
</dbReference>
<dbReference type="eggNOG" id="COG3706">
    <property type="taxonomic scope" value="Bacteria"/>
</dbReference>
<reference evidence="4 5" key="1">
    <citation type="submission" date="2009-02" db="EMBL/GenBank/DDBJ databases">
        <title>Vibrio splendidus str. LGP32 complete genome.</title>
        <authorList>
            <person name="Mazel D."/>
            <person name="Le Roux F."/>
        </authorList>
    </citation>
    <scope>NUCLEOTIDE SEQUENCE [LARGE SCALE GENOMIC DNA]</scope>
    <source>
        <strain evidence="4 5">LGP32</strain>
    </source>
</reference>
<dbReference type="InterPro" id="IPR050469">
    <property type="entry name" value="Diguanylate_Cyclase"/>
</dbReference>
<dbReference type="CDD" id="cd01949">
    <property type="entry name" value="GGDEF"/>
    <property type="match status" value="1"/>
</dbReference>
<dbReference type="HOGENOM" id="CLU_022176_0_0_6"/>
<dbReference type="InterPro" id="IPR011990">
    <property type="entry name" value="TPR-like_helical_dom_sf"/>
</dbReference>
<dbReference type="InterPro" id="IPR000160">
    <property type="entry name" value="GGDEF_dom"/>
</dbReference>
<dbReference type="SUPFAM" id="SSF81901">
    <property type="entry name" value="HCP-like"/>
    <property type="match status" value="1"/>
</dbReference>
<feature type="domain" description="GGDEF" evidence="3">
    <location>
        <begin position="582"/>
        <end position="720"/>
    </location>
</feature>
<evidence type="ECO:0000259" key="3">
    <source>
        <dbReference type="PROSITE" id="PS50887"/>
    </source>
</evidence>
<accession>B7VR64</accession>
<dbReference type="Gene3D" id="3.30.450.40">
    <property type="match status" value="1"/>
</dbReference>
<dbReference type="SUPFAM" id="SSF55073">
    <property type="entry name" value="Nucleotide cyclase"/>
    <property type="match status" value="1"/>
</dbReference>
<evidence type="ECO:0000256" key="1">
    <source>
        <dbReference type="ARBA" id="ARBA00012528"/>
    </source>
</evidence>
<dbReference type="GO" id="GO:1902201">
    <property type="term" value="P:negative regulation of bacterial-type flagellum-dependent cell motility"/>
    <property type="evidence" value="ECO:0007669"/>
    <property type="project" value="TreeGrafter"/>
</dbReference>
<dbReference type="Gene3D" id="3.30.70.270">
    <property type="match status" value="1"/>
</dbReference>
<dbReference type="EMBL" id="FM954973">
    <property type="protein sequence ID" value="CAV25954.1"/>
    <property type="molecule type" value="Genomic_DNA"/>
</dbReference>
<dbReference type="AlphaFoldDB" id="B7VR64"/>
<dbReference type="GO" id="GO:0005886">
    <property type="term" value="C:plasma membrane"/>
    <property type="evidence" value="ECO:0007669"/>
    <property type="project" value="TreeGrafter"/>
</dbReference>
<dbReference type="SMART" id="SM00065">
    <property type="entry name" value="GAF"/>
    <property type="match status" value="1"/>
</dbReference>
<dbReference type="Pfam" id="PF00990">
    <property type="entry name" value="GGDEF"/>
    <property type="match status" value="1"/>
</dbReference>
<dbReference type="SMART" id="SM00267">
    <property type="entry name" value="GGDEF"/>
    <property type="match status" value="1"/>
</dbReference>
<name>B7VR64_VIBA3</name>
<protein>
    <recommendedName>
        <fullName evidence="1">diguanylate cyclase</fullName>
        <ecNumber evidence="1">2.7.7.65</ecNumber>
    </recommendedName>
</protein>
<gene>
    <name evidence="4" type="ordered locus">VS_II0449</name>
</gene>
<dbReference type="EC" id="2.7.7.65" evidence="1"/>
<evidence type="ECO:0000313" key="5">
    <source>
        <dbReference type="Proteomes" id="UP000009100"/>
    </source>
</evidence>
<dbReference type="NCBIfam" id="TIGR00254">
    <property type="entry name" value="GGDEF"/>
    <property type="match status" value="1"/>
</dbReference>
<dbReference type="SMART" id="SM00028">
    <property type="entry name" value="TPR"/>
    <property type="match status" value="5"/>
</dbReference>
<dbReference type="GO" id="GO:0052621">
    <property type="term" value="F:diguanylate cyclase activity"/>
    <property type="evidence" value="ECO:0007669"/>
    <property type="project" value="UniProtKB-EC"/>
</dbReference>
<dbReference type="KEGG" id="vsp:VS_II0449"/>
<proteinExistence type="predicted"/>
<dbReference type="STRING" id="575788.VS_II0449"/>
<dbReference type="PROSITE" id="PS50887">
    <property type="entry name" value="GGDEF"/>
    <property type="match status" value="1"/>
</dbReference>
<dbReference type="PANTHER" id="PTHR45138:SF9">
    <property type="entry name" value="DIGUANYLATE CYCLASE DGCM-RELATED"/>
    <property type="match status" value="1"/>
</dbReference>
<organism evidence="4 5">
    <name type="scientific">Vibrio atlanticus (strain LGP32)</name>
    <name type="common">Vibrio splendidus (strain Mel32)</name>
    <dbReference type="NCBI Taxonomy" id="575788"/>
    <lineage>
        <taxon>Bacteria</taxon>
        <taxon>Pseudomonadati</taxon>
        <taxon>Pseudomonadota</taxon>
        <taxon>Gammaproteobacteria</taxon>
        <taxon>Vibrionales</taxon>
        <taxon>Vibrionaceae</taxon>
        <taxon>Vibrio</taxon>
    </lineage>
</organism>
<dbReference type="InterPro" id="IPR029787">
    <property type="entry name" value="Nucleotide_cyclase"/>
</dbReference>
<dbReference type="Proteomes" id="UP000009100">
    <property type="component" value="Chromosome 2"/>
</dbReference>
<dbReference type="InterPro" id="IPR003018">
    <property type="entry name" value="GAF"/>
</dbReference>
<dbReference type="Pfam" id="PF13185">
    <property type="entry name" value="GAF_2"/>
    <property type="match status" value="1"/>
</dbReference>
<dbReference type="InterPro" id="IPR019734">
    <property type="entry name" value="TPR_rpt"/>
</dbReference>
<dbReference type="GO" id="GO:0043709">
    <property type="term" value="P:cell adhesion involved in single-species biofilm formation"/>
    <property type="evidence" value="ECO:0007669"/>
    <property type="project" value="TreeGrafter"/>
</dbReference>
<dbReference type="PANTHER" id="PTHR45138">
    <property type="entry name" value="REGULATORY COMPONENTS OF SENSORY TRANSDUCTION SYSTEM"/>
    <property type="match status" value="1"/>
</dbReference>
<sequence length="720" mass="81758">MFAPSYNTRLSYFSDRDMTPSKHFNYFLSEKINDIVEAPNEASILTIEAKIREFASENDLPIPSAVDYFCTGSRLLKLGQVHQAFEHLTEALHRSEISNIHDIKFCIEYSIGVALIRLGCYSKAIISLTKASASKAVNNERLLTRIYNNLGYIFLETQDYSKAQYYCKLAWEIEKNSLQASSRSILSNLAIIDSTLGNKAEAERKFTLCRELLNKHPSLIGTYFYHSCYAEHLQSINQIDEALSSFKTAIEICELLGDNFYLIETLKNYCSCAIEHERNDILEPYLSRAISLGNKYGSATSLQKLASSLFNFSRQEATEAQQSKIVEKAFELQSIAFQNLSESNNEAVFQLYQLYSERPALEKAHSFTTDLDLITSFGEYLSSHSNLTDMMQRLHEDLKKVMPVESLGLALYNEDTQQLTYEIYLDLGVTLEPFTVDCTKQATLSAYCINNRIPFCHGAFTKAALNKLLNKPLGEHALTGVTKEDYSSVIMLPLILEGKRLGVLTVQSIEPNAYQEHHLSLMKHLGSYLSIDLQNKQQKKQLEEQKMTLKTLMNLDPLSQLFNRLTLAESITQWRDTVEIEQPYALLLIDIDYYKQFNDCYGHVKGDEVLVTISKQLKHHFSAESFKVFRFGGDEFLVLCTGETKNALLAKTSQLLSGVHDLNISHKKSKCSDRLTLSVGGAIFTHFDILNLTNEELIQKTDKTLYKVKDQGRNGILIED</sequence>
<dbReference type="InterPro" id="IPR029016">
    <property type="entry name" value="GAF-like_dom_sf"/>
</dbReference>
<evidence type="ECO:0000313" key="4">
    <source>
        <dbReference type="EMBL" id="CAV25954.1"/>
    </source>
</evidence>
<dbReference type="Gene3D" id="1.25.40.10">
    <property type="entry name" value="Tetratricopeptide repeat domain"/>
    <property type="match status" value="2"/>
</dbReference>